<dbReference type="Proteomes" id="UP001595839">
    <property type="component" value="Unassembled WGS sequence"/>
</dbReference>
<name>A0ABV9B417_9ACTN</name>
<keyword evidence="3" id="KW-1185">Reference proteome</keyword>
<dbReference type="EMBL" id="JBHSFK010000050">
    <property type="protein sequence ID" value="MFC4507010.1"/>
    <property type="molecule type" value="Genomic_DNA"/>
</dbReference>
<accession>A0ABV9B417</accession>
<dbReference type="InterPro" id="IPR039564">
    <property type="entry name" value="Peptidase_C39-like"/>
</dbReference>
<feature type="domain" description="Peptidase C39-like" evidence="1">
    <location>
        <begin position="62"/>
        <end position="182"/>
    </location>
</feature>
<organism evidence="2 3">
    <name type="scientific">Streptomyces vulcanius</name>
    <dbReference type="NCBI Taxonomy" id="1441876"/>
    <lineage>
        <taxon>Bacteria</taxon>
        <taxon>Bacillati</taxon>
        <taxon>Actinomycetota</taxon>
        <taxon>Actinomycetes</taxon>
        <taxon>Kitasatosporales</taxon>
        <taxon>Streptomycetaceae</taxon>
        <taxon>Streptomyces</taxon>
    </lineage>
</organism>
<reference evidence="3" key="1">
    <citation type="journal article" date="2019" name="Int. J. Syst. Evol. Microbiol.">
        <title>The Global Catalogue of Microorganisms (GCM) 10K type strain sequencing project: providing services to taxonomists for standard genome sequencing and annotation.</title>
        <authorList>
            <consortium name="The Broad Institute Genomics Platform"/>
            <consortium name="The Broad Institute Genome Sequencing Center for Infectious Disease"/>
            <person name="Wu L."/>
            <person name="Ma J."/>
        </authorList>
    </citation>
    <scope>NUCLEOTIDE SEQUENCE [LARGE SCALE GENOMIC DNA]</scope>
    <source>
        <strain evidence="3">CGMCC 4.7177</strain>
    </source>
</reference>
<sequence>MPPPCCTETSPPSSFHEPVGIVTQYATADLIGGIAYEGHDPGADPAWKTTGAPSQHIYARWCRHMCGVACLRMVLLHHKGYAPNLFALLQGARHHGAYVRTGNDIKGLIYAPFVDYVQQTHDLDAAVQGNLDMDGLLALLGTGHMVMTSVSKEIRKPEADPERKGGHLVLAIGYRDGRIHFRNPSGHTPESRAAALPPDRFDAFFGGRGISLDPRRSVRRRHALVTTTSPVASRPTT</sequence>
<evidence type="ECO:0000313" key="3">
    <source>
        <dbReference type="Proteomes" id="UP001595839"/>
    </source>
</evidence>
<dbReference type="Gene3D" id="3.90.70.10">
    <property type="entry name" value="Cysteine proteinases"/>
    <property type="match status" value="1"/>
</dbReference>
<comment type="caution">
    <text evidence="2">The sequence shown here is derived from an EMBL/GenBank/DDBJ whole genome shotgun (WGS) entry which is preliminary data.</text>
</comment>
<proteinExistence type="predicted"/>
<protein>
    <submittedName>
        <fullName evidence="2">C39 family peptidase</fullName>
    </submittedName>
</protein>
<evidence type="ECO:0000313" key="2">
    <source>
        <dbReference type="EMBL" id="MFC4507010.1"/>
    </source>
</evidence>
<dbReference type="RefSeq" id="WP_381177402.1">
    <property type="nucleotide sequence ID" value="NZ_JBHSFK010000050.1"/>
</dbReference>
<evidence type="ECO:0000259" key="1">
    <source>
        <dbReference type="Pfam" id="PF13529"/>
    </source>
</evidence>
<gene>
    <name evidence="2" type="ORF">ACFPIH_47520</name>
</gene>
<dbReference type="Pfam" id="PF13529">
    <property type="entry name" value="Peptidase_C39_2"/>
    <property type="match status" value="1"/>
</dbReference>